<name>C6HX06_9BACT</name>
<protein>
    <submittedName>
        <fullName evidence="1">Uncharacterized protein</fullName>
    </submittedName>
</protein>
<evidence type="ECO:0000313" key="1">
    <source>
        <dbReference type="EMBL" id="EES52635.1"/>
    </source>
</evidence>
<evidence type="ECO:0000313" key="2">
    <source>
        <dbReference type="Proteomes" id="UP000009374"/>
    </source>
</evidence>
<keyword evidence="2" id="KW-1185">Reference proteome</keyword>
<accession>C6HX06</accession>
<organism evidence="1 2">
    <name type="scientific">Leptospirillum ferrodiazotrophum</name>
    <dbReference type="NCBI Taxonomy" id="412449"/>
    <lineage>
        <taxon>Bacteria</taxon>
        <taxon>Pseudomonadati</taxon>
        <taxon>Nitrospirota</taxon>
        <taxon>Nitrospiria</taxon>
        <taxon>Nitrospirales</taxon>
        <taxon>Nitrospiraceae</taxon>
        <taxon>Leptospirillum</taxon>
    </lineage>
</organism>
<dbReference type="Proteomes" id="UP000009374">
    <property type="component" value="Unassembled WGS sequence"/>
</dbReference>
<dbReference type="EMBL" id="GG693873">
    <property type="protein sequence ID" value="EES52635.1"/>
    <property type="molecule type" value="Genomic_DNA"/>
</dbReference>
<gene>
    <name evidence="1" type="ORF">UBAL3_92050007</name>
</gene>
<proteinExistence type="predicted"/>
<dbReference type="AlphaFoldDB" id="C6HX06"/>
<sequence>MKDLAESRLGRLEQIGAKWFVNSSCHPKRPSMRRSSSTSSIVCWRYCFKQFVPTGVLKRSAEFKRLDDKIDSVRGELKAEIHHLDDKLTTALEIRERLAALEAKVASR</sequence>
<reference evidence="1 2" key="1">
    <citation type="journal article" date="2009" name="Appl. Environ. Microbiol.">
        <title>Community genomic and proteomic analyses of chemoautotrophic iron-oxidizing "Leptospirillum rubarum" (Group II) and "Leptospirillum ferrodiazotrophum" (Group III) bacteria in acid mine drainage biofilms.</title>
        <authorList>
            <person name="Goltsman D.S."/>
            <person name="Denef V.J."/>
            <person name="Singer S.W."/>
            <person name="VerBerkmoes N.C."/>
            <person name="Lefsrud M."/>
            <person name="Mueller R.S."/>
            <person name="Dick G.J."/>
            <person name="Sun C.L."/>
            <person name="Wheeler K.E."/>
            <person name="Zemla A."/>
            <person name="Baker B.J."/>
            <person name="Hauser L."/>
            <person name="Land M."/>
            <person name="Shah M.B."/>
            <person name="Thelen M.P."/>
            <person name="Hettich R.L."/>
            <person name="Banfield J.F."/>
        </authorList>
    </citation>
    <scope>NUCLEOTIDE SEQUENCE [LARGE SCALE GENOMIC DNA]</scope>
</reference>